<dbReference type="GO" id="GO:0005634">
    <property type="term" value="C:nucleus"/>
    <property type="evidence" value="ECO:0007669"/>
    <property type="project" value="UniProtKB-SubCell"/>
</dbReference>
<dbReference type="GO" id="GO:0008800">
    <property type="term" value="F:beta-lactamase activity"/>
    <property type="evidence" value="ECO:0007669"/>
    <property type="project" value="UniProtKB-EC"/>
</dbReference>
<evidence type="ECO:0000256" key="17">
    <source>
        <dbReference type="SAM" id="MobiDB-lite"/>
    </source>
</evidence>
<comment type="catalytic activity">
    <reaction evidence="1">
        <text>a beta-lactam + H2O = a substituted beta-amino acid</text>
        <dbReference type="Rhea" id="RHEA:20401"/>
        <dbReference type="ChEBI" id="CHEBI:15377"/>
        <dbReference type="ChEBI" id="CHEBI:35627"/>
        <dbReference type="ChEBI" id="CHEBI:140347"/>
        <dbReference type="EC" id="3.5.2.6"/>
    </reaction>
</comment>
<evidence type="ECO:0000256" key="1">
    <source>
        <dbReference type="ARBA" id="ARBA00001526"/>
    </source>
</evidence>
<dbReference type="InterPro" id="IPR036866">
    <property type="entry name" value="RibonucZ/Hydroxyglut_hydro"/>
</dbReference>
<keyword evidence="6" id="KW-0158">Chromosome</keyword>
<dbReference type="GO" id="GO:0000781">
    <property type="term" value="C:chromosome, telomeric region"/>
    <property type="evidence" value="ECO:0007669"/>
    <property type="project" value="UniProtKB-SubCell"/>
</dbReference>
<dbReference type="EC" id="3.5.2.6" evidence="5"/>
<evidence type="ECO:0000256" key="6">
    <source>
        <dbReference type="ARBA" id="ARBA00022454"/>
    </source>
</evidence>
<dbReference type="PANTHER" id="PTHR23240:SF26">
    <property type="entry name" value="5' EXONUCLEASE APOLLO"/>
    <property type="match status" value="1"/>
</dbReference>
<dbReference type="PANTHER" id="PTHR23240">
    <property type="entry name" value="DNA CROSS-LINK REPAIR PROTEIN PSO2/SNM1-RELATED"/>
    <property type="match status" value="1"/>
</dbReference>
<dbReference type="InterPro" id="IPR001279">
    <property type="entry name" value="Metallo-B-lactamas"/>
</dbReference>
<keyword evidence="11" id="KW-0779">Telomere</keyword>
<dbReference type="GO" id="GO:0035312">
    <property type="term" value="F:5'-3' DNA exonuclease activity"/>
    <property type="evidence" value="ECO:0007669"/>
    <property type="project" value="TreeGrafter"/>
</dbReference>
<evidence type="ECO:0000256" key="3">
    <source>
        <dbReference type="ARBA" id="ARBA00004574"/>
    </source>
</evidence>
<evidence type="ECO:0000256" key="8">
    <source>
        <dbReference type="ARBA" id="ARBA00022763"/>
    </source>
</evidence>
<keyword evidence="8" id="KW-0227">DNA damage</keyword>
<dbReference type="InterPro" id="IPR011084">
    <property type="entry name" value="DRMBL"/>
</dbReference>
<dbReference type="Ensembl" id="ENSPKIT00000006114.1">
    <property type="protein sequence ID" value="ENSPKIP00000025378.1"/>
    <property type="gene ID" value="ENSPKIG00000008279.1"/>
</dbReference>
<organism evidence="19 20">
    <name type="scientific">Paramormyrops kingsleyae</name>
    <dbReference type="NCBI Taxonomy" id="1676925"/>
    <lineage>
        <taxon>Eukaryota</taxon>
        <taxon>Metazoa</taxon>
        <taxon>Chordata</taxon>
        <taxon>Craniata</taxon>
        <taxon>Vertebrata</taxon>
        <taxon>Euteleostomi</taxon>
        <taxon>Actinopterygii</taxon>
        <taxon>Neopterygii</taxon>
        <taxon>Teleostei</taxon>
        <taxon>Osteoglossocephala</taxon>
        <taxon>Osteoglossomorpha</taxon>
        <taxon>Osteoglossiformes</taxon>
        <taxon>Mormyridae</taxon>
        <taxon>Paramormyrops</taxon>
    </lineage>
</organism>
<evidence type="ECO:0000256" key="9">
    <source>
        <dbReference type="ARBA" id="ARBA00022801"/>
    </source>
</evidence>
<keyword evidence="7" id="KW-0540">Nuclease</keyword>
<dbReference type="GO" id="GO:0000723">
    <property type="term" value="P:telomere maintenance"/>
    <property type="evidence" value="ECO:0007669"/>
    <property type="project" value="TreeGrafter"/>
</dbReference>
<reference evidence="19" key="1">
    <citation type="submission" date="2025-08" db="UniProtKB">
        <authorList>
            <consortium name="Ensembl"/>
        </authorList>
    </citation>
    <scope>IDENTIFICATION</scope>
</reference>
<dbReference type="GeneTree" id="ENSGT00940000158175"/>
<dbReference type="GO" id="GO:0036297">
    <property type="term" value="P:interstrand cross-link repair"/>
    <property type="evidence" value="ECO:0007669"/>
    <property type="project" value="TreeGrafter"/>
</dbReference>
<dbReference type="FunFam" id="3.40.50.12650:FF:000003">
    <property type="entry name" value="DNA cross-link repair 1B"/>
    <property type="match status" value="1"/>
</dbReference>
<keyword evidence="9" id="KW-0378">Hydrolase</keyword>
<name>A0A3B3S4C7_9TELE</name>
<accession>A0A3B3S4C7</accession>
<dbReference type="GO" id="GO:0003684">
    <property type="term" value="F:damaged DNA binding"/>
    <property type="evidence" value="ECO:0007669"/>
    <property type="project" value="TreeGrafter"/>
</dbReference>
<evidence type="ECO:0000313" key="20">
    <source>
        <dbReference type="Proteomes" id="UP000261540"/>
    </source>
</evidence>
<comment type="similarity">
    <text evidence="4">Belongs to the DNA repair metallo-beta-lactamase (DRMBL) family.</text>
</comment>
<keyword evidence="12" id="KW-0234">DNA repair</keyword>
<evidence type="ECO:0000256" key="13">
    <source>
        <dbReference type="ARBA" id="ARBA00023242"/>
    </source>
</evidence>
<evidence type="ECO:0000256" key="15">
    <source>
        <dbReference type="ARBA" id="ARBA00041693"/>
    </source>
</evidence>
<comment type="subcellular location">
    <subcellularLocation>
        <location evidence="3">Chromosome</location>
        <location evidence="3">Telomere</location>
    </subcellularLocation>
    <subcellularLocation>
        <location evidence="2">Nucleus</location>
    </subcellularLocation>
</comment>
<sequence length="558" mass="62029">MNGRVIPNTPLAVDFWQVRKCGHVRLFFLSHMHSDHTVGLTSTWANRPIYCSPISAKLLKFKLQVREKWIHALEVGEAHKLPLDDVGKETLTVTLMEANHCPGAVMFLFQGYFGTILFTGDFRYTAAMLRQPSLMNHISIDVLYLDNTHCDPTRSLPSRHQATQQIKEIIRAHAGHDVVIGLYTLGKETLLVQLALEFRTWVEVSPERMRILHVLDLPDVFTTEPGAGRIRVVDHSEVCAANLVLWNRQWPTIAILPTGRPVIGTHPSVHVVPYSDHSSYQELEDFVSALQPASLVPIVGPCVPRLSALVSPRKRCRPTIIPESVRRGMIQGLEQESAVCSRLAITARPAASGVVFESPQRAQASPFRYKPSPSVERDSDVDEDGQGAHSSLHHTVSELCPGDTWVPNGTAGLVDDSEIAESFFLSQLTPSDWMLYPPGPLRSLGPSLKPKSRQPSPKANGYHQPPTMFPERGRTIPGSQGAHGSVDKDPIPSTKLHDPELILLEEPLTFLDEEIHGRFECIGCDSINKYRLVPWSTCPKGCSTFHVAVEHFLMACRN</sequence>
<evidence type="ECO:0000256" key="11">
    <source>
        <dbReference type="ARBA" id="ARBA00022895"/>
    </source>
</evidence>
<dbReference type="AlphaFoldDB" id="A0A3B3S4C7"/>
<dbReference type="CDD" id="cd16273">
    <property type="entry name" value="SNM1A-1C-like_MBL-fold"/>
    <property type="match status" value="1"/>
</dbReference>
<dbReference type="GeneID" id="111835991"/>
<evidence type="ECO:0000313" key="19">
    <source>
        <dbReference type="Ensembl" id="ENSPKIP00000025378.1"/>
    </source>
</evidence>
<dbReference type="KEGG" id="pki:111835991"/>
<proteinExistence type="inferred from homology"/>
<feature type="region of interest" description="Disordered" evidence="17">
    <location>
        <begin position="362"/>
        <end position="391"/>
    </location>
</feature>
<evidence type="ECO:0000256" key="2">
    <source>
        <dbReference type="ARBA" id="ARBA00004123"/>
    </source>
</evidence>
<evidence type="ECO:0000256" key="14">
    <source>
        <dbReference type="ARBA" id="ARBA00039555"/>
    </source>
</evidence>
<dbReference type="Gene3D" id="3.40.50.12650">
    <property type="match status" value="1"/>
</dbReference>
<dbReference type="Proteomes" id="UP000261540">
    <property type="component" value="Unplaced"/>
</dbReference>
<evidence type="ECO:0000256" key="12">
    <source>
        <dbReference type="ARBA" id="ARBA00023204"/>
    </source>
</evidence>
<dbReference type="STRING" id="1676925.ENSPKIP00000025378"/>
<protein>
    <recommendedName>
        <fullName evidence="14">5' exonuclease Apollo</fullName>
        <ecNumber evidence="5">3.5.2.6</ecNumber>
    </recommendedName>
    <alternativeName>
        <fullName evidence="15">DNA cross-link repair 1B protein</fullName>
    </alternativeName>
    <alternativeName>
        <fullName evidence="16">SNM1 homolog B</fullName>
    </alternativeName>
</protein>
<dbReference type="SUPFAM" id="SSF56281">
    <property type="entry name" value="Metallo-hydrolase/oxidoreductase"/>
    <property type="match status" value="1"/>
</dbReference>
<evidence type="ECO:0000256" key="16">
    <source>
        <dbReference type="ARBA" id="ARBA00042738"/>
    </source>
</evidence>
<feature type="region of interest" description="Disordered" evidence="17">
    <location>
        <begin position="444"/>
        <end position="491"/>
    </location>
</feature>
<dbReference type="Pfam" id="PF07522">
    <property type="entry name" value="DRMBL"/>
    <property type="match status" value="1"/>
</dbReference>
<dbReference type="Pfam" id="PF12706">
    <property type="entry name" value="Lactamase_B_2"/>
    <property type="match status" value="1"/>
</dbReference>
<evidence type="ECO:0000256" key="7">
    <source>
        <dbReference type="ARBA" id="ARBA00022722"/>
    </source>
</evidence>
<dbReference type="SMART" id="SM00849">
    <property type="entry name" value="Lactamase_B"/>
    <property type="match status" value="1"/>
</dbReference>
<keyword evidence="10" id="KW-0269">Exonuclease</keyword>
<keyword evidence="20" id="KW-1185">Reference proteome</keyword>
<dbReference type="OrthoDB" id="262529at2759"/>
<dbReference type="GO" id="GO:0006303">
    <property type="term" value="P:double-strand break repair via nonhomologous end joining"/>
    <property type="evidence" value="ECO:0007669"/>
    <property type="project" value="TreeGrafter"/>
</dbReference>
<dbReference type="Gene3D" id="3.60.15.10">
    <property type="entry name" value="Ribonuclease Z/Hydroxyacylglutathione hydrolase-like"/>
    <property type="match status" value="1"/>
</dbReference>
<evidence type="ECO:0000256" key="4">
    <source>
        <dbReference type="ARBA" id="ARBA00010304"/>
    </source>
</evidence>
<feature type="domain" description="Metallo-beta-lactamase" evidence="18">
    <location>
        <begin position="12"/>
        <end position="176"/>
    </location>
</feature>
<keyword evidence="13" id="KW-0539">Nucleus</keyword>
<evidence type="ECO:0000256" key="5">
    <source>
        <dbReference type="ARBA" id="ARBA00012865"/>
    </source>
</evidence>
<reference evidence="19" key="2">
    <citation type="submission" date="2025-09" db="UniProtKB">
        <authorList>
            <consortium name="Ensembl"/>
        </authorList>
    </citation>
    <scope>IDENTIFICATION</scope>
</reference>
<evidence type="ECO:0000259" key="18">
    <source>
        <dbReference type="SMART" id="SM00849"/>
    </source>
</evidence>
<evidence type="ECO:0000256" key="10">
    <source>
        <dbReference type="ARBA" id="ARBA00022839"/>
    </source>
</evidence>
<dbReference type="CTD" id="64858"/>
<dbReference type="RefSeq" id="XP_023652625.1">
    <property type="nucleotide sequence ID" value="XM_023796857.2"/>
</dbReference>